<sequence>MGTVILYCWCRKYRLVGPLDRRKARAFPAARAQMGSQAACSSVVPAIMRSFLDRLAAQVLAPQGVDFTRPVGEPAMTAPNSVSWTSMPIP</sequence>
<gene>
    <name evidence="1" type="ORF">FHT02_001335</name>
</gene>
<dbReference type="EMBL" id="JACIJF010000003">
    <property type="protein sequence ID" value="MBB5710107.1"/>
    <property type="molecule type" value="Genomic_DNA"/>
</dbReference>
<evidence type="ECO:0000313" key="1">
    <source>
        <dbReference type="EMBL" id="MBB5710107.1"/>
    </source>
</evidence>
<dbReference type="AlphaFoldDB" id="A0A840Y9U4"/>
<dbReference type="Proteomes" id="UP000527143">
    <property type="component" value="Unassembled WGS sequence"/>
</dbReference>
<proteinExistence type="predicted"/>
<reference evidence="1 2" key="1">
    <citation type="submission" date="2020-08" db="EMBL/GenBank/DDBJ databases">
        <title>Genomic Encyclopedia of Type Strains, Phase IV (KMG-IV): sequencing the most valuable type-strain genomes for metagenomic binning, comparative biology and taxonomic classification.</title>
        <authorList>
            <person name="Goeker M."/>
        </authorList>
    </citation>
    <scope>NUCLEOTIDE SEQUENCE [LARGE SCALE GENOMIC DNA]</scope>
    <source>
        <strain evidence="1 2">DSM 26736</strain>
    </source>
</reference>
<organism evidence="1 2">
    <name type="scientific">Sphingomonas xinjiangensis</name>
    <dbReference type="NCBI Taxonomy" id="643568"/>
    <lineage>
        <taxon>Bacteria</taxon>
        <taxon>Pseudomonadati</taxon>
        <taxon>Pseudomonadota</taxon>
        <taxon>Alphaproteobacteria</taxon>
        <taxon>Sphingomonadales</taxon>
        <taxon>Sphingomonadaceae</taxon>
        <taxon>Sphingomonas</taxon>
    </lineage>
</organism>
<protein>
    <submittedName>
        <fullName evidence="1">Uncharacterized protein</fullName>
    </submittedName>
</protein>
<comment type="caution">
    <text evidence="1">The sequence shown here is derived from an EMBL/GenBank/DDBJ whole genome shotgun (WGS) entry which is preliminary data.</text>
</comment>
<dbReference type="RefSeq" id="WP_221239339.1">
    <property type="nucleotide sequence ID" value="NZ_JACIJF010000003.1"/>
</dbReference>
<name>A0A840Y9U4_9SPHN</name>
<evidence type="ECO:0000313" key="2">
    <source>
        <dbReference type="Proteomes" id="UP000527143"/>
    </source>
</evidence>
<accession>A0A840Y9U4</accession>
<keyword evidence="2" id="KW-1185">Reference proteome</keyword>